<proteinExistence type="predicted"/>
<reference evidence="1 2" key="1">
    <citation type="submission" date="2024-01" db="EMBL/GenBank/DDBJ databases">
        <title>Genomic insights into the taxonomy and metabolism of the cyanobacterium Pannus brasiliensis CCIBt3594.</title>
        <authorList>
            <person name="Machado M."/>
            <person name="Botero N.B."/>
            <person name="Andreote A.P.D."/>
            <person name="Feitosa A.M.T."/>
            <person name="Popin R."/>
            <person name="Sivonen K."/>
            <person name="Fiore M.F."/>
        </authorList>
    </citation>
    <scope>NUCLEOTIDE SEQUENCE [LARGE SCALE GENOMIC DNA]</scope>
    <source>
        <strain evidence="1 2">CCIBt3594</strain>
    </source>
</reference>
<gene>
    <name evidence="1" type="ORF">V0288_03585</name>
</gene>
<dbReference type="AlphaFoldDB" id="A0AAW9QGQ4"/>
<protein>
    <submittedName>
        <fullName evidence="1">Uncharacterized protein</fullName>
    </submittedName>
</protein>
<dbReference type="RefSeq" id="WP_332863646.1">
    <property type="nucleotide sequence ID" value="NZ_JBAFSM010000004.1"/>
</dbReference>
<organism evidence="1 2">
    <name type="scientific">Pannus brasiliensis CCIBt3594</name>
    <dbReference type="NCBI Taxonomy" id="1427578"/>
    <lineage>
        <taxon>Bacteria</taxon>
        <taxon>Bacillati</taxon>
        <taxon>Cyanobacteriota</taxon>
        <taxon>Cyanophyceae</taxon>
        <taxon>Oscillatoriophycideae</taxon>
        <taxon>Chroococcales</taxon>
        <taxon>Microcystaceae</taxon>
        <taxon>Pannus</taxon>
    </lineage>
</organism>
<name>A0AAW9QGQ4_9CHRO</name>
<evidence type="ECO:0000313" key="1">
    <source>
        <dbReference type="EMBL" id="MEG3436190.1"/>
    </source>
</evidence>
<comment type="caution">
    <text evidence="1">The sequence shown here is derived from an EMBL/GenBank/DDBJ whole genome shotgun (WGS) entry which is preliminary data.</text>
</comment>
<keyword evidence="2" id="KW-1185">Reference proteome</keyword>
<accession>A0AAW9QGQ4</accession>
<evidence type="ECO:0000313" key="2">
    <source>
        <dbReference type="Proteomes" id="UP001328733"/>
    </source>
</evidence>
<sequence length="51" mass="5718">MSFRSEGASRSPIGFPSERAINIDLLGNSKIVVWLGSQESGVRRKNKEYYS</sequence>
<dbReference type="EMBL" id="JBAFSM010000004">
    <property type="protein sequence ID" value="MEG3436190.1"/>
    <property type="molecule type" value="Genomic_DNA"/>
</dbReference>
<dbReference type="Proteomes" id="UP001328733">
    <property type="component" value="Unassembled WGS sequence"/>
</dbReference>